<evidence type="ECO:0000256" key="4">
    <source>
        <dbReference type="PIRSR" id="PIRSR000103-1"/>
    </source>
</evidence>
<keyword evidence="2 8" id="KW-0560">Oxidoreductase</keyword>
<feature type="domain" description="3-hydroxyisobutyrate dehydrogenase-like NAD-binding" evidence="7">
    <location>
        <begin position="173"/>
        <end position="291"/>
    </location>
</feature>
<dbReference type="GO" id="GO:0046487">
    <property type="term" value="P:glyoxylate metabolic process"/>
    <property type="evidence" value="ECO:0007669"/>
    <property type="project" value="InterPro"/>
</dbReference>
<evidence type="ECO:0000256" key="1">
    <source>
        <dbReference type="ARBA" id="ARBA00009080"/>
    </source>
</evidence>
<dbReference type="NCBIfam" id="TIGR01505">
    <property type="entry name" value="tartro_sem_red"/>
    <property type="match status" value="1"/>
</dbReference>
<dbReference type="Gene3D" id="3.40.50.720">
    <property type="entry name" value="NAD(P)-binding Rossmann-like Domain"/>
    <property type="match status" value="1"/>
</dbReference>
<dbReference type="EC" id="1.1.1.60" evidence="8"/>
<comment type="caution">
    <text evidence="8">The sequence shown here is derived from an EMBL/GenBank/DDBJ whole genome shotgun (WGS) entry which is preliminary data.</text>
</comment>
<evidence type="ECO:0000256" key="2">
    <source>
        <dbReference type="ARBA" id="ARBA00023002"/>
    </source>
</evidence>
<dbReference type="InterPro" id="IPR029154">
    <property type="entry name" value="HIBADH-like_NADP-bd"/>
</dbReference>
<evidence type="ECO:0000256" key="3">
    <source>
        <dbReference type="ARBA" id="ARBA00023027"/>
    </source>
</evidence>
<dbReference type="InterPro" id="IPR006115">
    <property type="entry name" value="6PGDH_NADP-bd"/>
</dbReference>
<protein>
    <submittedName>
        <fullName evidence="8">2-hydroxy-3-oxopropionate reductase</fullName>
        <ecNumber evidence="8">1.1.1.60</ecNumber>
    </submittedName>
</protein>
<dbReference type="InterPro" id="IPR015815">
    <property type="entry name" value="HIBADH-related"/>
</dbReference>
<dbReference type="InterPro" id="IPR006398">
    <property type="entry name" value="Tartro_sem_red"/>
</dbReference>
<feature type="compositionally biased region" description="Basic and acidic residues" evidence="5">
    <location>
        <begin position="311"/>
        <end position="323"/>
    </location>
</feature>
<feature type="domain" description="6-phosphogluconate dehydrogenase NADP-binding" evidence="6">
    <location>
        <begin position="11"/>
        <end position="170"/>
    </location>
</feature>
<sequence>MPTPTPTTLPRIAWIGLGIMGLPMASNLVKAGYDVTGHTLEQAGLDRLAAVGGTPAPSVAAAVRGADVVITMVPASPDVEAVAYGEDGVLAHAAPGTLFVDMSSITPRTSVELAEAAAGKGVRVLDAPVSGGEAGAVEGVLSIMVGGERADFERARPLLGALGTTVVHCGPHGAGQTVKAANQLIVAANIQACAEAVVFLEKSGVDLEAALDVLGGGLAGSAVLSRKRHNFLSRHYPPGFRIDLHHKDMGIVTEAARAVGAAVPVGALVASLVAAARAQGDGGLDHSALLRGVERLSGIDTGRAGRAGRSGRAEDVGRPEGAGRAESAGQGGRR</sequence>
<dbReference type="GO" id="GO:0051287">
    <property type="term" value="F:NAD binding"/>
    <property type="evidence" value="ECO:0007669"/>
    <property type="project" value="InterPro"/>
</dbReference>
<organism evidence="8 9">
    <name type="scientific">Streptomyces klenkii</name>
    <dbReference type="NCBI Taxonomy" id="1420899"/>
    <lineage>
        <taxon>Bacteria</taxon>
        <taxon>Bacillati</taxon>
        <taxon>Actinomycetota</taxon>
        <taxon>Actinomycetes</taxon>
        <taxon>Kitasatosporales</taxon>
        <taxon>Streptomycetaceae</taxon>
        <taxon>Streptomyces</taxon>
    </lineage>
</organism>
<evidence type="ECO:0000313" key="8">
    <source>
        <dbReference type="EMBL" id="RKN72585.1"/>
    </source>
</evidence>
<evidence type="ECO:0000313" key="9">
    <source>
        <dbReference type="Proteomes" id="UP000270343"/>
    </source>
</evidence>
<evidence type="ECO:0000259" key="7">
    <source>
        <dbReference type="Pfam" id="PF14833"/>
    </source>
</evidence>
<dbReference type="Proteomes" id="UP000270343">
    <property type="component" value="Unassembled WGS sequence"/>
</dbReference>
<dbReference type="PANTHER" id="PTHR43060:SF15">
    <property type="entry name" value="3-HYDROXYISOBUTYRATE DEHYDROGENASE-LIKE 1, MITOCHONDRIAL-RELATED"/>
    <property type="match status" value="1"/>
</dbReference>
<keyword evidence="9" id="KW-1185">Reference proteome</keyword>
<dbReference type="GO" id="GO:0050661">
    <property type="term" value="F:NADP binding"/>
    <property type="evidence" value="ECO:0007669"/>
    <property type="project" value="InterPro"/>
</dbReference>
<comment type="similarity">
    <text evidence="1">Belongs to the HIBADH-related family.</text>
</comment>
<accession>A0A3B0BGT5</accession>
<dbReference type="InterPro" id="IPR013328">
    <property type="entry name" value="6PGD_dom2"/>
</dbReference>
<dbReference type="Pfam" id="PF03446">
    <property type="entry name" value="NAD_binding_2"/>
    <property type="match status" value="1"/>
</dbReference>
<dbReference type="InterPro" id="IPR008927">
    <property type="entry name" value="6-PGluconate_DH-like_C_sf"/>
</dbReference>
<feature type="region of interest" description="Disordered" evidence="5">
    <location>
        <begin position="301"/>
        <end position="334"/>
    </location>
</feature>
<dbReference type="OrthoDB" id="3185659at2"/>
<proteinExistence type="inferred from homology"/>
<dbReference type="GO" id="GO:0008679">
    <property type="term" value="F:2-hydroxy-3-oxopropionate reductase activity"/>
    <property type="evidence" value="ECO:0007669"/>
    <property type="project" value="UniProtKB-EC"/>
</dbReference>
<dbReference type="SUPFAM" id="SSF48179">
    <property type="entry name" value="6-phosphogluconate dehydrogenase C-terminal domain-like"/>
    <property type="match status" value="1"/>
</dbReference>
<feature type="active site" evidence="4">
    <location>
        <position position="179"/>
    </location>
</feature>
<evidence type="ECO:0000259" key="6">
    <source>
        <dbReference type="Pfam" id="PF03446"/>
    </source>
</evidence>
<dbReference type="AlphaFoldDB" id="A0A3B0BGT5"/>
<dbReference type="EMBL" id="RBAM01000005">
    <property type="protein sequence ID" value="RKN72585.1"/>
    <property type="molecule type" value="Genomic_DNA"/>
</dbReference>
<evidence type="ECO:0000256" key="5">
    <source>
        <dbReference type="SAM" id="MobiDB-lite"/>
    </source>
</evidence>
<dbReference type="Gene3D" id="1.10.1040.10">
    <property type="entry name" value="N-(1-d-carboxylethyl)-l-norvaline Dehydrogenase, domain 2"/>
    <property type="match status" value="1"/>
</dbReference>
<reference evidence="8 9" key="1">
    <citation type="journal article" date="2015" name="Antonie Van Leeuwenhoek">
        <title>Streptomyces klenkii sp. nov., isolated from deep marine sediment.</title>
        <authorList>
            <person name="Veyisoglu A."/>
            <person name="Sahin N."/>
        </authorList>
    </citation>
    <scope>NUCLEOTIDE SEQUENCE [LARGE SCALE GENOMIC DNA]</scope>
    <source>
        <strain evidence="8 9">KCTC 29202</strain>
    </source>
</reference>
<dbReference type="PIRSF" id="PIRSF000103">
    <property type="entry name" value="HIBADH"/>
    <property type="match status" value="1"/>
</dbReference>
<dbReference type="SUPFAM" id="SSF51735">
    <property type="entry name" value="NAD(P)-binding Rossmann-fold domains"/>
    <property type="match status" value="1"/>
</dbReference>
<dbReference type="PANTHER" id="PTHR43060">
    <property type="entry name" value="3-HYDROXYISOBUTYRATE DEHYDROGENASE-LIKE 1, MITOCHONDRIAL-RELATED"/>
    <property type="match status" value="1"/>
</dbReference>
<dbReference type="Pfam" id="PF14833">
    <property type="entry name" value="NAD_binding_11"/>
    <property type="match status" value="1"/>
</dbReference>
<gene>
    <name evidence="8" type="ORF">D7231_13915</name>
</gene>
<keyword evidence="3" id="KW-0520">NAD</keyword>
<name>A0A3B0BGT5_9ACTN</name>
<dbReference type="InterPro" id="IPR036291">
    <property type="entry name" value="NAD(P)-bd_dom_sf"/>
</dbReference>
<dbReference type="RefSeq" id="WP_120755732.1">
    <property type="nucleotide sequence ID" value="NZ_RBAM01000005.1"/>
</dbReference>